<dbReference type="OrthoDB" id="3477330at2759"/>
<dbReference type="InterPro" id="IPR021858">
    <property type="entry name" value="Fun_TF"/>
</dbReference>
<protein>
    <recommendedName>
        <fullName evidence="5">C6 transcription factor</fullName>
    </recommendedName>
</protein>
<dbReference type="GO" id="GO:0005634">
    <property type="term" value="C:nucleus"/>
    <property type="evidence" value="ECO:0007669"/>
    <property type="project" value="UniProtKB-SubCell"/>
</dbReference>
<evidence type="ECO:0000313" key="3">
    <source>
        <dbReference type="EMBL" id="RJE26167.1"/>
    </source>
</evidence>
<sequence>MSQCLVRSAAPNHIFTILSKLDERYDDASQQSTWNEPFQDGPFGVFKVDSSYLQKSCQSDAQVNSDLFSDLLSASEIHTTDVLQFPDMDIIMPSDNDFLTLFPSDNSPLQEFSSDSNGIQQCNPISHSLDGQDAYPRLNLESDLNFVSGLRQRVEDAQLRSLSIPSPHVDTSNPDEVSLLLSRYKDFVIPLLSPLKGHKSPCHVLFLPLAMQTLAALTINQKPSRASLSILYSVLSISALSMRGSPSSQEWEHWNKKALQFLSEAQIHLDLTMPAAFYTPKTDKYKTILAALLSMIQALVFAGTWEHSELYLLEAEKFIRLKGLVKPRKSRKVRLLSHCYGYMRLFYESTFVLVNSSYRNELIRSIQQAGIAAPGQDSISFRLGKWRSDLKEKMLEPKTSEEGENDLHLETPGLWQQTLFSDIYDIPESFLALLSQVIRLANEKAHSDEMSDPPPLSLREFTIRAQALESCIREWIASSSDLASTLDKPHETVNRHDRLIAKIHHMLQKALLIYFYRRVHEIDATLLEHYSVQVKEYLFQCAEIAARPIGFTSIFVWSAFTASCEAINPDLQNNFLTWFENNAASGSIEVVSFIVNVIKQVWKRRGETSNNHLSWPDVLKEDNLCIFYY</sequence>
<dbReference type="EMBL" id="MVGC01000028">
    <property type="protein sequence ID" value="RJE26167.1"/>
    <property type="molecule type" value="Genomic_DNA"/>
</dbReference>
<dbReference type="AlphaFoldDB" id="A0A3A2ZXU2"/>
<reference evidence="4" key="1">
    <citation type="submission" date="2017-02" db="EMBL/GenBank/DDBJ databases">
        <authorList>
            <person name="Tafer H."/>
            <person name="Lopandic K."/>
        </authorList>
    </citation>
    <scope>NUCLEOTIDE SEQUENCE [LARGE SCALE GENOMIC DNA]</scope>
    <source>
        <strain evidence="4">CBS 366.77</strain>
    </source>
</reference>
<dbReference type="PANTHER" id="PTHR37534">
    <property type="entry name" value="TRANSCRIPTIONAL ACTIVATOR PROTEIN UGA3"/>
    <property type="match status" value="1"/>
</dbReference>
<evidence type="ECO:0000256" key="2">
    <source>
        <dbReference type="ARBA" id="ARBA00023242"/>
    </source>
</evidence>
<evidence type="ECO:0008006" key="5">
    <source>
        <dbReference type="Google" id="ProtNLM"/>
    </source>
</evidence>
<comment type="caution">
    <text evidence="3">The sequence shown here is derived from an EMBL/GenBank/DDBJ whole genome shotgun (WGS) entry which is preliminary data.</text>
</comment>
<dbReference type="PANTHER" id="PTHR37534:SF46">
    <property type="entry name" value="ZN(II)2CYS6 TRANSCRIPTION FACTOR (EUROFUNG)"/>
    <property type="match status" value="1"/>
</dbReference>
<evidence type="ECO:0000313" key="4">
    <source>
        <dbReference type="Proteomes" id="UP000266188"/>
    </source>
</evidence>
<gene>
    <name evidence="3" type="ORF">PHISCL_01517</name>
</gene>
<organism evidence="3 4">
    <name type="scientific">Aspergillus sclerotialis</name>
    <dbReference type="NCBI Taxonomy" id="2070753"/>
    <lineage>
        <taxon>Eukaryota</taxon>
        <taxon>Fungi</taxon>
        <taxon>Dikarya</taxon>
        <taxon>Ascomycota</taxon>
        <taxon>Pezizomycotina</taxon>
        <taxon>Eurotiomycetes</taxon>
        <taxon>Eurotiomycetidae</taxon>
        <taxon>Eurotiales</taxon>
        <taxon>Aspergillaceae</taxon>
        <taxon>Aspergillus</taxon>
        <taxon>Aspergillus subgen. Polypaecilum</taxon>
    </lineage>
</organism>
<keyword evidence="2" id="KW-0539">Nucleus</keyword>
<name>A0A3A2ZXU2_9EURO</name>
<proteinExistence type="predicted"/>
<keyword evidence="4" id="KW-1185">Reference proteome</keyword>
<evidence type="ECO:0000256" key="1">
    <source>
        <dbReference type="ARBA" id="ARBA00004123"/>
    </source>
</evidence>
<dbReference type="Pfam" id="PF11951">
    <property type="entry name" value="Fungal_trans_2"/>
    <property type="match status" value="1"/>
</dbReference>
<accession>A0A3A2ZXU2</accession>
<comment type="subcellular location">
    <subcellularLocation>
        <location evidence="1">Nucleus</location>
    </subcellularLocation>
</comment>
<dbReference type="Proteomes" id="UP000266188">
    <property type="component" value="Unassembled WGS sequence"/>
</dbReference>